<dbReference type="AlphaFoldDB" id="A0A7V5PRF5"/>
<evidence type="ECO:0000313" key="1">
    <source>
        <dbReference type="EMBL" id="HHJ53843.1"/>
    </source>
</evidence>
<comment type="caution">
    <text evidence="1">The sequence shown here is derived from an EMBL/GenBank/DDBJ whole genome shotgun (WGS) entry which is preliminary data.</text>
</comment>
<gene>
    <name evidence="1" type="ORF">ENJ89_11655</name>
</gene>
<reference evidence="1" key="1">
    <citation type="journal article" date="2020" name="mSystems">
        <title>Genome- and Community-Level Interaction Insights into Carbon Utilization and Element Cycling Functions of Hydrothermarchaeota in Hydrothermal Sediment.</title>
        <authorList>
            <person name="Zhou Z."/>
            <person name="Liu Y."/>
            <person name="Xu W."/>
            <person name="Pan J."/>
            <person name="Luo Z.H."/>
            <person name="Li M."/>
        </authorList>
    </citation>
    <scope>NUCLEOTIDE SEQUENCE [LARGE SCALE GENOMIC DNA]</scope>
    <source>
        <strain evidence="1">HyVt-527</strain>
    </source>
</reference>
<dbReference type="Proteomes" id="UP000886124">
    <property type="component" value="Unassembled WGS sequence"/>
</dbReference>
<protein>
    <submittedName>
        <fullName evidence="1">Uncharacterized protein</fullName>
    </submittedName>
</protein>
<sequence length="59" mass="7035">MSEKHLHHLLKSIQEAVKDIDLKDGDIISYVDENYRLRVSPYRLTMEIRFPEGINNHKQ</sequence>
<dbReference type="EMBL" id="DROD01000734">
    <property type="protein sequence ID" value="HHJ53843.1"/>
    <property type="molecule type" value="Genomic_DNA"/>
</dbReference>
<name>A0A7V5PRF5_CALAY</name>
<proteinExistence type="predicted"/>
<accession>A0A7V5PRF5</accession>
<organism evidence="1">
    <name type="scientific">Caldithrix abyssi</name>
    <dbReference type="NCBI Taxonomy" id="187145"/>
    <lineage>
        <taxon>Bacteria</taxon>
        <taxon>Pseudomonadati</taxon>
        <taxon>Calditrichota</taxon>
        <taxon>Calditrichia</taxon>
        <taxon>Calditrichales</taxon>
        <taxon>Calditrichaceae</taxon>
        <taxon>Caldithrix</taxon>
    </lineage>
</organism>